<keyword evidence="5" id="KW-0560">Oxidoreductase</keyword>
<protein>
    <submittedName>
        <fullName evidence="7">Monomeric sarcosine oxidase</fullName>
    </submittedName>
</protein>
<dbReference type="GO" id="GO:0008115">
    <property type="term" value="F:sarcosine oxidase activity"/>
    <property type="evidence" value="ECO:0007669"/>
    <property type="project" value="TreeGrafter"/>
</dbReference>
<dbReference type="GO" id="GO:0050660">
    <property type="term" value="F:flavin adenine dinucleotide binding"/>
    <property type="evidence" value="ECO:0007669"/>
    <property type="project" value="InterPro"/>
</dbReference>
<comment type="similarity">
    <text evidence="2">Belongs to the MSOX/MTOX family.</text>
</comment>
<dbReference type="Proteomes" id="UP001174909">
    <property type="component" value="Unassembled WGS sequence"/>
</dbReference>
<proteinExistence type="inferred from homology"/>
<keyword evidence="3" id="KW-0285">Flavoprotein</keyword>
<gene>
    <name evidence="7" type="ORF">GBAR_LOCUS9391</name>
</gene>
<evidence type="ECO:0000256" key="4">
    <source>
        <dbReference type="ARBA" id="ARBA00022827"/>
    </source>
</evidence>
<dbReference type="PANTHER" id="PTHR10961:SF7">
    <property type="entry name" value="FAD DEPENDENT OXIDOREDUCTASE DOMAIN-CONTAINING PROTEIN"/>
    <property type="match status" value="1"/>
</dbReference>
<evidence type="ECO:0000256" key="2">
    <source>
        <dbReference type="ARBA" id="ARBA00010989"/>
    </source>
</evidence>
<dbReference type="InterPro" id="IPR006076">
    <property type="entry name" value="FAD-dep_OxRdtase"/>
</dbReference>
<evidence type="ECO:0000259" key="6">
    <source>
        <dbReference type="Pfam" id="PF01266"/>
    </source>
</evidence>
<dbReference type="InterPro" id="IPR045170">
    <property type="entry name" value="MTOX"/>
</dbReference>
<dbReference type="Gene3D" id="3.50.50.60">
    <property type="entry name" value="FAD/NAD(P)-binding domain"/>
    <property type="match status" value="1"/>
</dbReference>
<evidence type="ECO:0000256" key="3">
    <source>
        <dbReference type="ARBA" id="ARBA00022630"/>
    </source>
</evidence>
<dbReference type="AlphaFoldDB" id="A0AA35WF74"/>
<dbReference type="InterPro" id="IPR036188">
    <property type="entry name" value="FAD/NAD-bd_sf"/>
</dbReference>
<name>A0AA35WF74_GEOBA</name>
<dbReference type="SUPFAM" id="SSF51905">
    <property type="entry name" value="FAD/NAD(P)-binding domain"/>
    <property type="match status" value="1"/>
</dbReference>
<feature type="domain" description="FAD dependent oxidoreductase" evidence="6">
    <location>
        <begin position="5"/>
        <end position="45"/>
    </location>
</feature>
<comment type="cofactor">
    <cofactor evidence="1">
        <name>FAD</name>
        <dbReference type="ChEBI" id="CHEBI:57692"/>
    </cofactor>
</comment>
<dbReference type="PANTHER" id="PTHR10961">
    <property type="entry name" value="PEROXISOMAL SARCOSINE OXIDASE"/>
    <property type="match status" value="1"/>
</dbReference>
<organism evidence="7 8">
    <name type="scientific">Geodia barretti</name>
    <name type="common">Barrett's horny sponge</name>
    <dbReference type="NCBI Taxonomy" id="519541"/>
    <lineage>
        <taxon>Eukaryota</taxon>
        <taxon>Metazoa</taxon>
        <taxon>Porifera</taxon>
        <taxon>Demospongiae</taxon>
        <taxon>Heteroscleromorpha</taxon>
        <taxon>Tetractinellida</taxon>
        <taxon>Astrophorina</taxon>
        <taxon>Geodiidae</taxon>
        <taxon>Geodia</taxon>
    </lineage>
</organism>
<dbReference type="Pfam" id="PF01266">
    <property type="entry name" value="DAO"/>
    <property type="match status" value="1"/>
</dbReference>
<evidence type="ECO:0000256" key="5">
    <source>
        <dbReference type="ARBA" id="ARBA00023002"/>
    </source>
</evidence>
<dbReference type="EMBL" id="CASHTH010001417">
    <property type="protein sequence ID" value="CAI8015086.1"/>
    <property type="molecule type" value="Genomic_DNA"/>
</dbReference>
<reference evidence="7" key="1">
    <citation type="submission" date="2023-03" db="EMBL/GenBank/DDBJ databases">
        <authorList>
            <person name="Steffen K."/>
            <person name="Cardenas P."/>
        </authorList>
    </citation>
    <scope>NUCLEOTIDE SEQUENCE</scope>
</reference>
<evidence type="ECO:0000313" key="8">
    <source>
        <dbReference type="Proteomes" id="UP001174909"/>
    </source>
</evidence>
<keyword evidence="4" id="KW-0274">FAD</keyword>
<keyword evidence="8" id="KW-1185">Reference proteome</keyword>
<sequence>MFTNSPDGHFIIDLHPDYPQVSLASGFSGHGFKFASVIGEIMADLAMFGETTHDLDLFRLDRFNTILN</sequence>
<comment type="caution">
    <text evidence="7">The sequence shown here is derived from an EMBL/GenBank/DDBJ whole genome shotgun (WGS) entry which is preliminary data.</text>
</comment>
<evidence type="ECO:0000256" key="1">
    <source>
        <dbReference type="ARBA" id="ARBA00001974"/>
    </source>
</evidence>
<accession>A0AA35WF74</accession>
<evidence type="ECO:0000313" key="7">
    <source>
        <dbReference type="EMBL" id="CAI8015086.1"/>
    </source>
</evidence>